<dbReference type="PANTHER" id="PTHR43737:SF1">
    <property type="entry name" value="DUF1501 DOMAIN-CONTAINING PROTEIN"/>
    <property type="match status" value="1"/>
</dbReference>
<feature type="signal peptide" evidence="1">
    <location>
        <begin position="1"/>
        <end position="21"/>
    </location>
</feature>
<dbReference type="Pfam" id="PF07394">
    <property type="entry name" value="DUF1501"/>
    <property type="match status" value="1"/>
</dbReference>
<evidence type="ECO:0000256" key="1">
    <source>
        <dbReference type="SAM" id="SignalP"/>
    </source>
</evidence>
<keyword evidence="1" id="KW-0732">Signal</keyword>
<reference evidence="2 3" key="1">
    <citation type="submission" date="2019-09" db="EMBL/GenBank/DDBJ databases">
        <authorList>
            <person name="Chen X.-Y."/>
        </authorList>
    </citation>
    <scope>NUCLEOTIDE SEQUENCE [LARGE SCALE GENOMIC DNA]</scope>
    <source>
        <strain evidence="2 3">NY5</strain>
    </source>
</reference>
<comment type="caution">
    <text evidence="2">The sequence shown here is derived from an EMBL/GenBank/DDBJ whole genome shotgun (WGS) entry which is preliminary data.</text>
</comment>
<keyword evidence="3" id="KW-1185">Reference proteome</keyword>
<evidence type="ECO:0000313" key="3">
    <source>
        <dbReference type="Proteomes" id="UP000323708"/>
    </source>
</evidence>
<gene>
    <name evidence="2" type="ORF">F0M18_14840</name>
</gene>
<proteinExistence type="predicted"/>
<name>A0A5B0WRP1_9GAMM</name>
<dbReference type="AlphaFoldDB" id="A0A5B0WRP1"/>
<evidence type="ECO:0000313" key="2">
    <source>
        <dbReference type="EMBL" id="KAA1189623.1"/>
    </source>
</evidence>
<organism evidence="2 3">
    <name type="scientific">Pseudohalioglobus sediminis</name>
    <dbReference type="NCBI Taxonomy" id="2606449"/>
    <lineage>
        <taxon>Bacteria</taxon>
        <taxon>Pseudomonadati</taxon>
        <taxon>Pseudomonadota</taxon>
        <taxon>Gammaproteobacteria</taxon>
        <taxon>Cellvibrionales</taxon>
        <taxon>Halieaceae</taxon>
        <taxon>Pseudohalioglobus</taxon>
    </lineage>
</organism>
<feature type="chain" id="PRO_5022872708" evidence="1">
    <location>
        <begin position="22"/>
        <end position="458"/>
    </location>
</feature>
<accession>A0A5B0WRP1</accession>
<dbReference type="PANTHER" id="PTHR43737">
    <property type="entry name" value="BLL7424 PROTEIN"/>
    <property type="match status" value="1"/>
</dbReference>
<dbReference type="Proteomes" id="UP000323708">
    <property type="component" value="Unassembled WGS sequence"/>
</dbReference>
<sequence length="458" mass="48654">MMMKRRTFLAHSCGLATVTAASSILQLGLARSVAAQGAGDYRALVCILLAGGNDSFNMLVPDDSDQYGQYQSIRSDLALPRDALLPLAGTADSGRRFALHPGMTGLQQLFAEGDAAMLCNVGTLLEPFDAQALAAGTAAAPLGLFSHSDQIQQWQTAISDQRSAQGWGGRMADLLQGPNPSNGISMNISLSGNNIFQSGSTVAEYSVTPQGDGAIGLNGYNDGSNVGELRRQFIDSLLGARPGHLLRGEYRDRLAGSIEAQQYFVQAMQSAAPLATVFAEDPLSTSLRQIARIISVREQIGAPRQVFFVTVGGWDHHDELLNNQAAMLPAVSNALLSFRNALRELGVARQVTTFTTSDFGRTLTSNGRGSDHGWGGHHIVMGGAVNGGRFYGTYPEIYPGSPLDVGRGIYAPTTAVEEYFAELALWFGVPASDLDTVLPNVARFYDPASADLPLGLLA</sequence>
<protein>
    <submittedName>
        <fullName evidence="2">DUF1501 domain-containing protein</fullName>
    </submittedName>
</protein>
<dbReference type="InterPro" id="IPR010869">
    <property type="entry name" value="DUF1501"/>
</dbReference>
<dbReference type="EMBL" id="VTUX01000007">
    <property type="protein sequence ID" value="KAA1189623.1"/>
    <property type="molecule type" value="Genomic_DNA"/>
</dbReference>